<organism evidence="2 3">
    <name type="scientific">Gymnopus androsaceus JB14</name>
    <dbReference type="NCBI Taxonomy" id="1447944"/>
    <lineage>
        <taxon>Eukaryota</taxon>
        <taxon>Fungi</taxon>
        <taxon>Dikarya</taxon>
        <taxon>Basidiomycota</taxon>
        <taxon>Agaricomycotina</taxon>
        <taxon>Agaricomycetes</taxon>
        <taxon>Agaricomycetidae</taxon>
        <taxon>Agaricales</taxon>
        <taxon>Marasmiineae</taxon>
        <taxon>Omphalotaceae</taxon>
        <taxon>Gymnopus</taxon>
    </lineage>
</organism>
<evidence type="ECO:0000313" key="2">
    <source>
        <dbReference type="EMBL" id="KAE9387023.1"/>
    </source>
</evidence>
<protein>
    <recommendedName>
        <fullName evidence="4">WD40 repeat-like protein</fullName>
    </recommendedName>
</protein>
<dbReference type="AlphaFoldDB" id="A0A6A4GNV3"/>
<dbReference type="SMART" id="SM00320">
    <property type="entry name" value="WD40"/>
    <property type="match status" value="1"/>
</dbReference>
<accession>A0A6A4GNV3</accession>
<dbReference type="InterPro" id="IPR015943">
    <property type="entry name" value="WD40/YVTN_repeat-like_dom_sf"/>
</dbReference>
<keyword evidence="3" id="KW-1185">Reference proteome</keyword>
<proteinExistence type="predicted"/>
<evidence type="ECO:0000313" key="3">
    <source>
        <dbReference type="Proteomes" id="UP000799118"/>
    </source>
</evidence>
<name>A0A6A4GNV3_9AGAR</name>
<sequence>MLRTATRYAQYSTLTGARDAVLSLSFSAHGAFIAATGYDGVRVWDLSFSTSAPILATLPHQVYNPQNPKFVFTASIWLYFERTNSHVLVLGTLRRGYPVLEVQRNREKQREVASGSRGRIAAVTMDQCVTVWSLSASDVVTKIFSCKVQDFVPKAVRFHTESRDLFLFARSGGGIQLLDAKTGQVKSKDFRGPPVLGSVALSTTNETFVSWTGESFQLFRLVGLELLQTFATGRPMVYFPRNIVFGEQDRIVVGGTDRGCGHIFQVDDPNQTQILEYPKGGLVQHVATASLPDRHLVAIAGSSRHQAADVVVFQKFIKKGASVSIDRLDWQHFSFYLPRKLVQLMTVIILCVGIWAGISVVRQDVYFSIFEYIPKAIWPVSQSMPDPTLVCPPAPACDTMPTRKPIEASLSNIAAPEQENFILIGRVLSSAITFDLIM</sequence>
<evidence type="ECO:0008006" key="4">
    <source>
        <dbReference type="Google" id="ProtNLM"/>
    </source>
</evidence>
<dbReference type="Gene3D" id="2.130.10.10">
    <property type="entry name" value="YVTN repeat-like/Quinoprotein amine dehydrogenase"/>
    <property type="match status" value="1"/>
</dbReference>
<keyword evidence="1" id="KW-0472">Membrane</keyword>
<gene>
    <name evidence="2" type="ORF">BT96DRAFT_948685</name>
</gene>
<dbReference type="OrthoDB" id="3238562at2759"/>
<dbReference type="InterPro" id="IPR036322">
    <property type="entry name" value="WD40_repeat_dom_sf"/>
</dbReference>
<evidence type="ECO:0000256" key="1">
    <source>
        <dbReference type="SAM" id="Phobius"/>
    </source>
</evidence>
<dbReference type="Proteomes" id="UP000799118">
    <property type="component" value="Unassembled WGS sequence"/>
</dbReference>
<keyword evidence="1" id="KW-1133">Transmembrane helix</keyword>
<dbReference type="EMBL" id="ML769829">
    <property type="protein sequence ID" value="KAE9387023.1"/>
    <property type="molecule type" value="Genomic_DNA"/>
</dbReference>
<feature type="transmembrane region" description="Helical" evidence="1">
    <location>
        <begin position="341"/>
        <end position="361"/>
    </location>
</feature>
<keyword evidence="1" id="KW-0812">Transmembrane</keyword>
<reference evidence="2" key="1">
    <citation type="journal article" date="2019" name="Environ. Microbiol.">
        <title>Fungal ecological strategies reflected in gene transcription - a case study of two litter decomposers.</title>
        <authorList>
            <person name="Barbi F."/>
            <person name="Kohler A."/>
            <person name="Barry K."/>
            <person name="Baskaran P."/>
            <person name="Daum C."/>
            <person name="Fauchery L."/>
            <person name="Ihrmark K."/>
            <person name="Kuo A."/>
            <person name="LaButti K."/>
            <person name="Lipzen A."/>
            <person name="Morin E."/>
            <person name="Grigoriev I.V."/>
            <person name="Henrissat B."/>
            <person name="Lindahl B."/>
            <person name="Martin F."/>
        </authorList>
    </citation>
    <scope>NUCLEOTIDE SEQUENCE</scope>
    <source>
        <strain evidence="2">JB14</strain>
    </source>
</reference>
<dbReference type="SUPFAM" id="SSF50978">
    <property type="entry name" value="WD40 repeat-like"/>
    <property type="match status" value="1"/>
</dbReference>
<dbReference type="InterPro" id="IPR001680">
    <property type="entry name" value="WD40_rpt"/>
</dbReference>